<feature type="compositionally biased region" description="Acidic residues" evidence="1">
    <location>
        <begin position="164"/>
        <end position="173"/>
    </location>
</feature>
<dbReference type="Proteomes" id="UP001444661">
    <property type="component" value="Unassembled WGS sequence"/>
</dbReference>
<feature type="compositionally biased region" description="Low complexity" evidence="1">
    <location>
        <begin position="192"/>
        <end position="204"/>
    </location>
</feature>
<feature type="compositionally biased region" description="Low complexity" evidence="1">
    <location>
        <begin position="127"/>
        <end position="163"/>
    </location>
</feature>
<sequence length="295" mass="32260">MNKKLGKKLEKKSDKKMKRLAKYVWESENDQLEQDLHRDLLDMQCICPRCTKARRPRPRKLFHFNLFSCDKGGLRFGPASAERADTRCLKRYLKKKGHSKGDIRDLLGDKNLCTRKLWQMAPFLSTKSSHYDSSSDSSTTSSSSDSSSSSGSSYSSSPISSSEESSDTDDDFVEVVRRPRRRSPRPPPPPIRVTGAAVPGQVPAAQPPPKPKVPTTGGFAPTTPSGTSPSNGPAAQPVKKSRKSVRFSSQNLPSPPLKKTPKKKPAAPSRGILRGSKKGRPGRVAVAQPAQPQVS</sequence>
<protein>
    <submittedName>
        <fullName evidence="2">Uncharacterized protein</fullName>
    </submittedName>
</protein>
<comment type="caution">
    <text evidence="2">The sequence shown here is derived from an EMBL/GenBank/DDBJ whole genome shotgun (WGS) entry which is preliminary data.</text>
</comment>
<evidence type="ECO:0000313" key="2">
    <source>
        <dbReference type="EMBL" id="KAK8016163.1"/>
    </source>
</evidence>
<reference evidence="2 3" key="1">
    <citation type="submission" date="2023-01" db="EMBL/GenBank/DDBJ databases">
        <title>Analysis of 21 Apiospora genomes using comparative genomics revels a genus with tremendous synthesis potential of carbohydrate active enzymes and secondary metabolites.</title>
        <authorList>
            <person name="Sorensen T."/>
        </authorList>
    </citation>
    <scope>NUCLEOTIDE SEQUENCE [LARGE SCALE GENOMIC DNA]</scope>
    <source>
        <strain evidence="2 3">CBS 33761</strain>
    </source>
</reference>
<gene>
    <name evidence="2" type="ORF">PG993_014352</name>
</gene>
<feature type="compositionally biased region" description="Polar residues" evidence="1">
    <location>
        <begin position="222"/>
        <end position="233"/>
    </location>
</feature>
<accession>A0ABR1RMK2</accession>
<evidence type="ECO:0000256" key="1">
    <source>
        <dbReference type="SAM" id="MobiDB-lite"/>
    </source>
</evidence>
<evidence type="ECO:0000313" key="3">
    <source>
        <dbReference type="Proteomes" id="UP001444661"/>
    </source>
</evidence>
<dbReference type="EMBL" id="JAQQWK010000014">
    <property type="protein sequence ID" value="KAK8016163.1"/>
    <property type="molecule type" value="Genomic_DNA"/>
</dbReference>
<organism evidence="2 3">
    <name type="scientific">Apiospora rasikravindrae</name>
    <dbReference type="NCBI Taxonomy" id="990691"/>
    <lineage>
        <taxon>Eukaryota</taxon>
        <taxon>Fungi</taxon>
        <taxon>Dikarya</taxon>
        <taxon>Ascomycota</taxon>
        <taxon>Pezizomycotina</taxon>
        <taxon>Sordariomycetes</taxon>
        <taxon>Xylariomycetidae</taxon>
        <taxon>Amphisphaeriales</taxon>
        <taxon>Apiosporaceae</taxon>
        <taxon>Apiospora</taxon>
    </lineage>
</organism>
<keyword evidence="3" id="KW-1185">Reference proteome</keyword>
<feature type="region of interest" description="Disordered" evidence="1">
    <location>
        <begin position="127"/>
        <end position="295"/>
    </location>
</feature>
<name>A0ABR1RMK2_9PEZI</name>
<proteinExistence type="predicted"/>